<name>A0A0L9T8D3_PHAAN</name>
<dbReference type="EMBL" id="KQ258345">
    <property type="protein sequence ID" value="KOM26843.1"/>
    <property type="molecule type" value="Genomic_DNA"/>
</dbReference>
<sequence>MTIDNNAHNQIKHAFQITPKNNRITLSYDTRERRDVNEFFPAEVEGRAREDIFVRDGITDLSAVASVAILQAFEALVELFNLDDEVGDGVEEPVEEEGGGDEKGVALTLHDGFLVAEVFGGGAGFTLAAGARLVLPVNVHEEEEAEGDDREERLQQVAGDRDQTFAEGIEAGDREENDHYGLCGGSVA</sequence>
<gene>
    <name evidence="2" type="ORF">LR48_Vigan325s001500</name>
</gene>
<evidence type="ECO:0000256" key="1">
    <source>
        <dbReference type="SAM" id="MobiDB-lite"/>
    </source>
</evidence>
<proteinExistence type="predicted"/>
<dbReference type="OMA" id="EENDHYG"/>
<dbReference type="Gramene" id="KOM26843">
    <property type="protein sequence ID" value="KOM26843"/>
    <property type="gene ID" value="LR48_Vigan325s001500"/>
</dbReference>
<evidence type="ECO:0000313" key="2">
    <source>
        <dbReference type="EMBL" id="KOM26843.1"/>
    </source>
</evidence>
<protein>
    <submittedName>
        <fullName evidence="2">Uncharacterized protein</fullName>
    </submittedName>
</protein>
<feature type="compositionally biased region" description="Basic and acidic residues" evidence="1">
    <location>
        <begin position="150"/>
        <end position="164"/>
    </location>
</feature>
<reference evidence="3" key="1">
    <citation type="journal article" date="2015" name="Proc. Natl. Acad. Sci. U.S.A.">
        <title>Genome sequencing of adzuki bean (Vigna angularis) provides insight into high starch and low fat accumulation and domestication.</title>
        <authorList>
            <person name="Yang K."/>
            <person name="Tian Z."/>
            <person name="Chen C."/>
            <person name="Luo L."/>
            <person name="Zhao B."/>
            <person name="Wang Z."/>
            <person name="Yu L."/>
            <person name="Li Y."/>
            <person name="Sun Y."/>
            <person name="Li W."/>
            <person name="Chen Y."/>
            <person name="Li Y."/>
            <person name="Zhang Y."/>
            <person name="Ai D."/>
            <person name="Zhao J."/>
            <person name="Shang C."/>
            <person name="Ma Y."/>
            <person name="Wu B."/>
            <person name="Wang M."/>
            <person name="Gao L."/>
            <person name="Sun D."/>
            <person name="Zhang P."/>
            <person name="Guo F."/>
            <person name="Wang W."/>
            <person name="Li Y."/>
            <person name="Wang J."/>
            <person name="Varshney R.K."/>
            <person name="Wang J."/>
            <person name="Ling H.Q."/>
            <person name="Wan P."/>
        </authorList>
    </citation>
    <scope>NUCLEOTIDE SEQUENCE</scope>
    <source>
        <strain evidence="3">cv. Jingnong 6</strain>
    </source>
</reference>
<evidence type="ECO:0000313" key="3">
    <source>
        <dbReference type="Proteomes" id="UP000053144"/>
    </source>
</evidence>
<dbReference type="AlphaFoldDB" id="A0A0L9T8D3"/>
<accession>A0A0L9T8D3</accession>
<feature type="region of interest" description="Disordered" evidence="1">
    <location>
        <begin position="142"/>
        <end position="188"/>
    </location>
</feature>
<organism evidence="2 3">
    <name type="scientific">Phaseolus angularis</name>
    <name type="common">Azuki bean</name>
    <name type="synonym">Vigna angularis</name>
    <dbReference type="NCBI Taxonomy" id="3914"/>
    <lineage>
        <taxon>Eukaryota</taxon>
        <taxon>Viridiplantae</taxon>
        <taxon>Streptophyta</taxon>
        <taxon>Embryophyta</taxon>
        <taxon>Tracheophyta</taxon>
        <taxon>Spermatophyta</taxon>
        <taxon>Magnoliopsida</taxon>
        <taxon>eudicotyledons</taxon>
        <taxon>Gunneridae</taxon>
        <taxon>Pentapetalae</taxon>
        <taxon>rosids</taxon>
        <taxon>fabids</taxon>
        <taxon>Fabales</taxon>
        <taxon>Fabaceae</taxon>
        <taxon>Papilionoideae</taxon>
        <taxon>50 kb inversion clade</taxon>
        <taxon>NPAAA clade</taxon>
        <taxon>indigoferoid/millettioid clade</taxon>
        <taxon>Phaseoleae</taxon>
        <taxon>Vigna</taxon>
    </lineage>
</organism>
<dbReference type="Proteomes" id="UP000053144">
    <property type="component" value="Unassembled WGS sequence"/>
</dbReference>